<dbReference type="PANTHER" id="PTHR23506:SF26">
    <property type="entry name" value="MFS-TYPE TRANSPORTER SLC18B1"/>
    <property type="match status" value="1"/>
</dbReference>
<evidence type="ECO:0000256" key="3">
    <source>
        <dbReference type="ARBA" id="ARBA00022692"/>
    </source>
</evidence>
<evidence type="ECO:0000259" key="8">
    <source>
        <dbReference type="PROSITE" id="PS50850"/>
    </source>
</evidence>
<name>A0ABP1QBW4_9HEXA</name>
<evidence type="ECO:0000256" key="6">
    <source>
        <dbReference type="SAM" id="MobiDB-lite"/>
    </source>
</evidence>
<sequence length="666" mass="70984">MSSKQGSSAEGEGAAVPSEISVKEYTIDASESDDNNQNTQDTETENRLSPRNNSRDRTTSTVSFTIGDSSDCESQSTVASSISTRDILNQGEEAHDINDSETANLCNHSKWKKYHFHDGTPNDVDHEDGKCARNNANFSDSVSSPIGNKLVLGSFQRHSIENIYAAITESQDYSPTTRMNADSANFSARRLTDVDDEGNGGGGRIRGVSWGKLRILIACAMVQLFAGLTISLQAPFYPEEAEQKGATATEYGFVFGTFELTVFIVAPIYAYKIHNWNVKVVFNLGIFTAAIASITFGILDKIDDGKYFIAACAIVRSIEALGESALVTASFIIVASAFPDSIAPTSAIVETFYSVGLISGPIVGSILYQIGGFSFPFMIVGGCLLATAFVALVILPSSEEISRFEGAQSIVISSHKSFKLLKSPAVAVSALCIVTGAMSIAYLQATLEPHLRHFEISQLTTGAILVINGGIYTLTAPFWGLLCDKILQLKVVTFTGAAVLLCGFSLIGPVPIFPFKPDLWIVSAGLCLQGIGLGAVLVSSFVSILRNVIISGYPNSPSTYGLVSSLWASMFSLGSFIGPSLSGILYDEVGFQWGTLSVIGVILVMMFALLIFVCSSTAEMDSFTQSENEPLLNATTFSASAYSSDPPLSASITTNQPGAAYGSVRI</sequence>
<dbReference type="Proteomes" id="UP001642540">
    <property type="component" value="Unassembled WGS sequence"/>
</dbReference>
<evidence type="ECO:0000256" key="1">
    <source>
        <dbReference type="ARBA" id="ARBA00004141"/>
    </source>
</evidence>
<comment type="caution">
    <text evidence="9">The sequence shown here is derived from an EMBL/GenBank/DDBJ whole genome shotgun (WGS) entry which is preliminary data.</text>
</comment>
<feature type="transmembrane region" description="Helical" evidence="7">
    <location>
        <begin position="374"/>
        <end position="395"/>
    </location>
</feature>
<dbReference type="EMBL" id="CAXLJM020000026">
    <property type="protein sequence ID" value="CAL8093329.1"/>
    <property type="molecule type" value="Genomic_DNA"/>
</dbReference>
<keyword evidence="10" id="KW-1185">Reference proteome</keyword>
<keyword evidence="5 7" id="KW-0472">Membrane</keyword>
<evidence type="ECO:0000256" key="2">
    <source>
        <dbReference type="ARBA" id="ARBA00022448"/>
    </source>
</evidence>
<dbReference type="InterPro" id="IPR050930">
    <property type="entry name" value="MFS_Vesicular_Transporter"/>
</dbReference>
<dbReference type="SUPFAM" id="SSF103473">
    <property type="entry name" value="MFS general substrate transporter"/>
    <property type="match status" value="1"/>
</dbReference>
<feature type="transmembrane region" description="Helical" evidence="7">
    <location>
        <begin position="252"/>
        <end position="271"/>
    </location>
</feature>
<feature type="transmembrane region" description="Helical" evidence="7">
    <location>
        <begin position="456"/>
        <end position="479"/>
    </location>
</feature>
<evidence type="ECO:0000256" key="7">
    <source>
        <dbReference type="SAM" id="Phobius"/>
    </source>
</evidence>
<evidence type="ECO:0000256" key="4">
    <source>
        <dbReference type="ARBA" id="ARBA00022989"/>
    </source>
</evidence>
<comment type="subcellular location">
    <subcellularLocation>
        <location evidence="1">Membrane</location>
        <topology evidence="1">Multi-pass membrane protein</topology>
    </subcellularLocation>
</comment>
<keyword evidence="3 7" id="KW-0812">Transmembrane</keyword>
<dbReference type="PANTHER" id="PTHR23506">
    <property type="entry name" value="GH10249P"/>
    <property type="match status" value="1"/>
</dbReference>
<dbReference type="InterPro" id="IPR036259">
    <property type="entry name" value="MFS_trans_sf"/>
</dbReference>
<evidence type="ECO:0000313" key="9">
    <source>
        <dbReference type="EMBL" id="CAL8093329.1"/>
    </source>
</evidence>
<gene>
    <name evidence="9" type="ORF">ODALV1_LOCUS8475</name>
</gene>
<feature type="transmembrane region" description="Helical" evidence="7">
    <location>
        <begin position="491"/>
        <end position="513"/>
    </location>
</feature>
<feature type="transmembrane region" description="Helical" evidence="7">
    <location>
        <begin position="519"/>
        <end position="545"/>
    </location>
</feature>
<feature type="transmembrane region" description="Helical" evidence="7">
    <location>
        <begin position="566"/>
        <end position="585"/>
    </location>
</feature>
<feature type="domain" description="Major facilitator superfamily (MFS) profile" evidence="8">
    <location>
        <begin position="215"/>
        <end position="618"/>
    </location>
</feature>
<feature type="transmembrane region" description="Helical" evidence="7">
    <location>
        <begin position="213"/>
        <end position="232"/>
    </location>
</feature>
<feature type="transmembrane region" description="Helical" evidence="7">
    <location>
        <begin position="425"/>
        <end position="444"/>
    </location>
</feature>
<accession>A0ABP1QBW4</accession>
<feature type="transmembrane region" description="Helical" evidence="7">
    <location>
        <begin position="280"/>
        <end position="299"/>
    </location>
</feature>
<feature type="compositionally biased region" description="Polar residues" evidence="6">
    <location>
        <begin position="59"/>
        <end position="73"/>
    </location>
</feature>
<feature type="compositionally biased region" description="Basic and acidic residues" evidence="6">
    <location>
        <begin position="44"/>
        <end position="58"/>
    </location>
</feature>
<dbReference type="InterPro" id="IPR020846">
    <property type="entry name" value="MFS_dom"/>
</dbReference>
<keyword evidence="2" id="KW-0813">Transport</keyword>
<feature type="region of interest" description="Disordered" evidence="6">
    <location>
        <begin position="1"/>
        <end position="73"/>
    </location>
</feature>
<dbReference type="Pfam" id="PF07690">
    <property type="entry name" value="MFS_1"/>
    <property type="match status" value="1"/>
</dbReference>
<dbReference type="PROSITE" id="PS50850">
    <property type="entry name" value="MFS"/>
    <property type="match status" value="1"/>
</dbReference>
<keyword evidence="4 7" id="KW-1133">Transmembrane helix</keyword>
<proteinExistence type="predicted"/>
<dbReference type="Gene3D" id="1.20.1250.20">
    <property type="entry name" value="MFS general substrate transporter like domains"/>
    <property type="match status" value="2"/>
</dbReference>
<feature type="transmembrane region" description="Helical" evidence="7">
    <location>
        <begin position="591"/>
        <end position="613"/>
    </location>
</feature>
<organism evidence="9 10">
    <name type="scientific">Orchesella dallaii</name>
    <dbReference type="NCBI Taxonomy" id="48710"/>
    <lineage>
        <taxon>Eukaryota</taxon>
        <taxon>Metazoa</taxon>
        <taxon>Ecdysozoa</taxon>
        <taxon>Arthropoda</taxon>
        <taxon>Hexapoda</taxon>
        <taxon>Collembola</taxon>
        <taxon>Entomobryomorpha</taxon>
        <taxon>Entomobryoidea</taxon>
        <taxon>Orchesellidae</taxon>
        <taxon>Orchesellinae</taxon>
        <taxon>Orchesella</taxon>
    </lineage>
</organism>
<evidence type="ECO:0000256" key="5">
    <source>
        <dbReference type="ARBA" id="ARBA00023136"/>
    </source>
</evidence>
<protein>
    <recommendedName>
        <fullName evidence="8">Major facilitator superfamily (MFS) profile domain-containing protein</fullName>
    </recommendedName>
</protein>
<reference evidence="9 10" key="1">
    <citation type="submission" date="2024-08" db="EMBL/GenBank/DDBJ databases">
        <authorList>
            <person name="Cucini C."/>
            <person name="Frati F."/>
        </authorList>
    </citation>
    <scope>NUCLEOTIDE SEQUENCE [LARGE SCALE GENOMIC DNA]</scope>
</reference>
<evidence type="ECO:0000313" key="10">
    <source>
        <dbReference type="Proteomes" id="UP001642540"/>
    </source>
</evidence>
<dbReference type="InterPro" id="IPR011701">
    <property type="entry name" value="MFS"/>
</dbReference>